<evidence type="ECO:0000313" key="2">
    <source>
        <dbReference type="Proteomes" id="UP001497516"/>
    </source>
</evidence>
<reference evidence="1 2" key="1">
    <citation type="submission" date="2024-04" db="EMBL/GenBank/DDBJ databases">
        <authorList>
            <person name="Fracassetti M."/>
        </authorList>
    </citation>
    <scope>NUCLEOTIDE SEQUENCE [LARGE SCALE GENOMIC DNA]</scope>
</reference>
<name>A0AAV2CTA7_9ROSI</name>
<sequence>MTTRLEELTDPPDGKVLIHAMTGGSNAATFHLITTIKEETAMHRIDGYSSHNFMNGKATRKLSLSATPISPFRVKTANGESLICTRCYASVPVEAQEMRWKVDFFELPIQGIARDTRWNRQVIFYWELSSMCIWYQEEWVGLQVIMGRMKPMITSPRSGPKSQRPKASPKLHFRLL</sequence>
<accession>A0AAV2CTA7</accession>
<dbReference type="EMBL" id="OZ034814">
    <property type="protein sequence ID" value="CAL1359494.1"/>
    <property type="molecule type" value="Genomic_DNA"/>
</dbReference>
<proteinExistence type="predicted"/>
<gene>
    <name evidence="1" type="ORF">LTRI10_LOCUS6974</name>
</gene>
<protein>
    <submittedName>
        <fullName evidence="1">Uncharacterized protein</fullName>
    </submittedName>
</protein>
<evidence type="ECO:0000313" key="1">
    <source>
        <dbReference type="EMBL" id="CAL1359494.1"/>
    </source>
</evidence>
<organism evidence="1 2">
    <name type="scientific">Linum trigynum</name>
    <dbReference type="NCBI Taxonomy" id="586398"/>
    <lineage>
        <taxon>Eukaryota</taxon>
        <taxon>Viridiplantae</taxon>
        <taxon>Streptophyta</taxon>
        <taxon>Embryophyta</taxon>
        <taxon>Tracheophyta</taxon>
        <taxon>Spermatophyta</taxon>
        <taxon>Magnoliopsida</taxon>
        <taxon>eudicotyledons</taxon>
        <taxon>Gunneridae</taxon>
        <taxon>Pentapetalae</taxon>
        <taxon>rosids</taxon>
        <taxon>fabids</taxon>
        <taxon>Malpighiales</taxon>
        <taxon>Linaceae</taxon>
        <taxon>Linum</taxon>
    </lineage>
</organism>
<dbReference type="AlphaFoldDB" id="A0AAV2CTA7"/>
<dbReference type="Proteomes" id="UP001497516">
    <property type="component" value="Chromosome 10"/>
</dbReference>
<keyword evidence="2" id="KW-1185">Reference proteome</keyword>